<keyword evidence="4" id="KW-0539">Nucleus</keyword>
<evidence type="ECO:0000256" key="2">
    <source>
        <dbReference type="ARBA" id="ARBA00023125"/>
    </source>
</evidence>
<evidence type="ECO:0000259" key="6">
    <source>
        <dbReference type="PROSITE" id="PS51005"/>
    </source>
</evidence>
<dbReference type="PANTHER" id="PTHR31744">
    <property type="entry name" value="PROTEIN CUP-SHAPED COTYLEDON 2-RELATED"/>
    <property type="match status" value="1"/>
</dbReference>
<gene>
    <name evidence="8" type="primary">LOC107404041</name>
</gene>
<reference evidence="8" key="1">
    <citation type="submission" date="2025-08" db="UniProtKB">
        <authorList>
            <consortium name="RefSeq"/>
        </authorList>
    </citation>
    <scope>IDENTIFICATION</scope>
    <source>
        <tissue evidence="8">Seedling</tissue>
    </source>
</reference>
<protein>
    <submittedName>
        <fullName evidence="8">NAC domain-containing protein 87</fullName>
    </submittedName>
</protein>
<evidence type="ECO:0000256" key="5">
    <source>
        <dbReference type="SAM" id="MobiDB-lite"/>
    </source>
</evidence>
<dbReference type="GeneID" id="107404041"/>
<accession>A0A6P3YVZ4</accession>
<dbReference type="PROSITE" id="PS51005">
    <property type="entry name" value="NAC"/>
    <property type="match status" value="1"/>
</dbReference>
<feature type="region of interest" description="Disordered" evidence="5">
    <location>
        <begin position="359"/>
        <end position="388"/>
    </location>
</feature>
<organism evidence="7 8">
    <name type="scientific">Ziziphus jujuba</name>
    <name type="common">Chinese jujube</name>
    <name type="synonym">Ziziphus sativa</name>
    <dbReference type="NCBI Taxonomy" id="326968"/>
    <lineage>
        <taxon>Eukaryota</taxon>
        <taxon>Viridiplantae</taxon>
        <taxon>Streptophyta</taxon>
        <taxon>Embryophyta</taxon>
        <taxon>Tracheophyta</taxon>
        <taxon>Spermatophyta</taxon>
        <taxon>Magnoliopsida</taxon>
        <taxon>eudicotyledons</taxon>
        <taxon>Gunneridae</taxon>
        <taxon>Pentapetalae</taxon>
        <taxon>rosids</taxon>
        <taxon>fabids</taxon>
        <taxon>Rosales</taxon>
        <taxon>Rhamnaceae</taxon>
        <taxon>Paliureae</taxon>
        <taxon>Ziziphus</taxon>
    </lineage>
</organism>
<dbReference type="Pfam" id="PF02365">
    <property type="entry name" value="NAM"/>
    <property type="match status" value="1"/>
</dbReference>
<evidence type="ECO:0000313" key="7">
    <source>
        <dbReference type="Proteomes" id="UP001652623"/>
    </source>
</evidence>
<feature type="region of interest" description="Disordered" evidence="5">
    <location>
        <begin position="435"/>
        <end position="455"/>
    </location>
</feature>
<feature type="compositionally biased region" description="Low complexity" evidence="5">
    <location>
        <begin position="232"/>
        <end position="256"/>
    </location>
</feature>
<dbReference type="SUPFAM" id="SSF101941">
    <property type="entry name" value="NAC domain"/>
    <property type="match status" value="1"/>
</dbReference>
<keyword evidence="3" id="KW-0804">Transcription</keyword>
<dbReference type="InterPro" id="IPR003441">
    <property type="entry name" value="NAC-dom"/>
</dbReference>
<dbReference type="RefSeq" id="XP_015866460.2">
    <property type="nucleotide sequence ID" value="XM_016010974.4"/>
</dbReference>
<feature type="region of interest" description="Disordered" evidence="5">
    <location>
        <begin position="227"/>
        <end position="288"/>
    </location>
</feature>
<dbReference type="PANTHER" id="PTHR31744:SF92">
    <property type="entry name" value="NAC DOMAIN-CONTAINING PROTEIN 87"/>
    <property type="match status" value="1"/>
</dbReference>
<evidence type="ECO:0000256" key="4">
    <source>
        <dbReference type="ARBA" id="ARBA00023242"/>
    </source>
</evidence>
<proteinExistence type="predicted"/>
<evidence type="ECO:0000313" key="8">
    <source>
        <dbReference type="RefSeq" id="XP_015866460.2"/>
    </source>
</evidence>
<evidence type="ECO:0000256" key="3">
    <source>
        <dbReference type="ARBA" id="ARBA00023163"/>
    </source>
</evidence>
<name>A0A6P3YVZ4_ZIZJJ</name>
<keyword evidence="1" id="KW-0805">Transcription regulation</keyword>
<sequence>MEDQAIVVNKPEEELIDLPPGFRFHPTDEEIISYYLTEKVLNCNFSASAIGEADLNKSEPWDLPKKAKMGEKEWYFFCQRDRKYPTGMRTNRATESGYWKATGKDKEIYKGKGGGGGSGSCLVGMKKTLVFYKGRAPKGEKTNWVMHEYRLEGKFSYYNLPKSAKDEWVVCRVFHKNMGIKKSIPNMNPIQGGLLMRMSSVDNDSDHLLIDSCSLPPLMDINPYDGRHDHQQQQQQELIKGTTTVPSPTTRTSQSQGAYFNYLSNIGSNNDNHQQQQTKQHNQSPNPNQMMMLKSLQQLPTSTSTSYQAPSLLMTNHHPILYSQLLPNIPPSPPPPHYSNLIHPNLSSTLINNLGGYFEPPAGGNNTSDYGHHHHHPHQQASGGNYNNNNNDGLILEMRQCKVEQLSSNNQSMVSLSQDTGLSTDVNTTAEISSSVHVSKPDDGQAAAPSIPPISDIEAFNWDDF</sequence>
<dbReference type="Proteomes" id="UP001652623">
    <property type="component" value="Chromosome 3"/>
</dbReference>
<dbReference type="InterPro" id="IPR036093">
    <property type="entry name" value="NAC_dom_sf"/>
</dbReference>
<keyword evidence="7" id="KW-1185">Reference proteome</keyword>
<keyword evidence="2" id="KW-0238">DNA-binding</keyword>
<evidence type="ECO:0000256" key="1">
    <source>
        <dbReference type="ARBA" id="ARBA00023015"/>
    </source>
</evidence>
<dbReference type="Gene3D" id="2.170.150.80">
    <property type="entry name" value="NAC domain"/>
    <property type="match status" value="1"/>
</dbReference>
<feature type="compositionally biased region" description="Low complexity" evidence="5">
    <location>
        <begin position="269"/>
        <end position="283"/>
    </location>
</feature>
<feature type="domain" description="NAC" evidence="6">
    <location>
        <begin position="18"/>
        <end position="176"/>
    </location>
</feature>